<dbReference type="PANTHER" id="PTHR12506:SF18">
    <property type="entry name" value="ZINC FINGER CCCH DOMAIN-CONTAINING PROTEIN 33-RELATED"/>
    <property type="match status" value="1"/>
</dbReference>
<evidence type="ECO:0000313" key="8">
    <source>
        <dbReference type="EMBL" id="KAK6915249.1"/>
    </source>
</evidence>
<feature type="region of interest" description="Disordered" evidence="6">
    <location>
        <begin position="291"/>
        <end position="313"/>
    </location>
</feature>
<gene>
    <name evidence="8" type="ORF">RJ641_020366</name>
</gene>
<dbReference type="Gene3D" id="4.10.1000.10">
    <property type="entry name" value="Zinc finger, CCCH-type"/>
    <property type="match status" value="3"/>
</dbReference>
<dbReference type="InterPro" id="IPR000571">
    <property type="entry name" value="Znf_CCCH"/>
</dbReference>
<comment type="caution">
    <text evidence="8">The sequence shown here is derived from an EMBL/GenBank/DDBJ whole genome shotgun (WGS) entry which is preliminary data.</text>
</comment>
<feature type="zinc finger region" description="C3H1-type" evidence="5">
    <location>
        <begin position="64"/>
        <end position="92"/>
    </location>
</feature>
<evidence type="ECO:0000256" key="2">
    <source>
        <dbReference type="ARBA" id="ARBA00022771"/>
    </source>
</evidence>
<feature type="domain" description="C3H1-type" evidence="7">
    <location>
        <begin position="383"/>
        <end position="411"/>
    </location>
</feature>
<feature type="domain" description="C3H1-type" evidence="7">
    <location>
        <begin position="64"/>
        <end position="92"/>
    </location>
</feature>
<dbReference type="InterPro" id="IPR036855">
    <property type="entry name" value="Znf_CCCH_sf"/>
</dbReference>
<keyword evidence="3 5" id="KW-0862">Zinc</keyword>
<evidence type="ECO:0000259" key="7">
    <source>
        <dbReference type="PROSITE" id="PS50103"/>
    </source>
</evidence>
<dbReference type="InterPro" id="IPR050974">
    <property type="entry name" value="Plant_ZF_CCCH"/>
</dbReference>
<name>A0AAN8UJN0_9MAGN</name>
<dbReference type="Proteomes" id="UP001370490">
    <property type="component" value="Unassembled WGS sequence"/>
</dbReference>
<evidence type="ECO:0000256" key="6">
    <source>
        <dbReference type="SAM" id="MobiDB-lite"/>
    </source>
</evidence>
<feature type="domain" description="C3H1-type" evidence="7">
    <location>
        <begin position="176"/>
        <end position="204"/>
    </location>
</feature>
<reference evidence="8 9" key="1">
    <citation type="submission" date="2023-12" db="EMBL/GenBank/DDBJ databases">
        <title>A high-quality genome assembly for Dillenia turbinata (Dilleniales).</title>
        <authorList>
            <person name="Chanderbali A."/>
        </authorList>
    </citation>
    <scope>NUCLEOTIDE SEQUENCE [LARGE SCALE GENOMIC DNA]</scope>
    <source>
        <strain evidence="8">LSX21</strain>
        <tissue evidence="8">Leaf</tissue>
    </source>
</reference>
<keyword evidence="9" id="KW-1185">Reference proteome</keyword>
<evidence type="ECO:0000256" key="4">
    <source>
        <dbReference type="ARBA" id="ARBA00023125"/>
    </source>
</evidence>
<feature type="domain" description="C3H1-type" evidence="7">
    <location>
        <begin position="337"/>
        <end position="365"/>
    </location>
</feature>
<feature type="zinc finger region" description="C3H1-type" evidence="5">
    <location>
        <begin position="383"/>
        <end position="411"/>
    </location>
</feature>
<evidence type="ECO:0000256" key="1">
    <source>
        <dbReference type="ARBA" id="ARBA00022723"/>
    </source>
</evidence>
<feature type="zinc finger region" description="C3H1-type" evidence="5">
    <location>
        <begin position="128"/>
        <end position="158"/>
    </location>
</feature>
<keyword evidence="2 5" id="KW-0863">Zinc-finger</keyword>
<keyword evidence="4" id="KW-0238">DNA-binding</keyword>
<feature type="zinc finger region" description="C3H1-type" evidence="5">
    <location>
        <begin position="337"/>
        <end position="365"/>
    </location>
</feature>
<accession>A0AAN8UJN0</accession>
<dbReference type="SUPFAM" id="SSF90229">
    <property type="entry name" value="CCCH zinc finger"/>
    <property type="match status" value="5"/>
</dbReference>
<dbReference type="GO" id="GO:0003677">
    <property type="term" value="F:DNA binding"/>
    <property type="evidence" value="ECO:0007669"/>
    <property type="project" value="UniProtKB-KW"/>
</dbReference>
<keyword evidence="1 5" id="KW-0479">Metal-binding</keyword>
<dbReference type="PROSITE" id="PS50103">
    <property type="entry name" value="ZF_C3H1"/>
    <property type="match status" value="5"/>
</dbReference>
<dbReference type="GO" id="GO:0008270">
    <property type="term" value="F:zinc ion binding"/>
    <property type="evidence" value="ECO:0007669"/>
    <property type="project" value="UniProtKB-KW"/>
</dbReference>
<feature type="zinc finger region" description="C3H1-type" evidence="5">
    <location>
        <begin position="176"/>
        <end position="204"/>
    </location>
</feature>
<proteinExistence type="predicted"/>
<feature type="domain" description="C3H1-type" evidence="7">
    <location>
        <begin position="128"/>
        <end position="158"/>
    </location>
</feature>
<evidence type="ECO:0000256" key="3">
    <source>
        <dbReference type="ARBA" id="ARBA00022833"/>
    </source>
</evidence>
<sequence length="477" mass="52362">GQLEYDDDGNSFAMEFDSGISITSRTEHPSSLSVSVSTSLDEDAMWAMNFRASETMESGPYPERPGEPDCTYYIRTGLCRFGATCRFNHPRNRKLAIANARMKGEYPERIGQPECQASSTLFWLHNPQNKKLFCNLQYYLKTGTCKFGATCKFHHPRDKAGIAGRVSLNNLGYPLRPNEIECAYYLRTGQCKFGNTCKFHHPQPSNMILRGSSVYPSVHSPTNPGQQSYPGGITNWPLSRASYITSPVWQGPSSYAPLLLPQGVVSVPGWNTYSGHLGSVSSSESQQLTVGSSQIYGTSRQSEQANAGSQGTYSPYRSGSLSLGFYALQRENVFPERPGQPECQFYMKTGDCKFGAVCRFHHPRERQIPAPDCLLSPMGLPLRPGEPLCVFYSRYGICKFGPNCKFDHPMGIFTYNLSASTSSDAPVVRHLLGSSSGAALSLSTEGLVEPSSGKARRLSLSETRQIASGGDNIDTEG</sequence>
<dbReference type="Pfam" id="PF00642">
    <property type="entry name" value="zf-CCCH"/>
    <property type="match status" value="5"/>
</dbReference>
<dbReference type="EMBL" id="JBAMMX010000025">
    <property type="protein sequence ID" value="KAK6915249.1"/>
    <property type="molecule type" value="Genomic_DNA"/>
</dbReference>
<feature type="region of interest" description="Disordered" evidence="6">
    <location>
        <begin position="453"/>
        <end position="477"/>
    </location>
</feature>
<organism evidence="8 9">
    <name type="scientific">Dillenia turbinata</name>
    <dbReference type="NCBI Taxonomy" id="194707"/>
    <lineage>
        <taxon>Eukaryota</taxon>
        <taxon>Viridiplantae</taxon>
        <taxon>Streptophyta</taxon>
        <taxon>Embryophyta</taxon>
        <taxon>Tracheophyta</taxon>
        <taxon>Spermatophyta</taxon>
        <taxon>Magnoliopsida</taxon>
        <taxon>eudicotyledons</taxon>
        <taxon>Gunneridae</taxon>
        <taxon>Pentapetalae</taxon>
        <taxon>Dilleniales</taxon>
        <taxon>Dilleniaceae</taxon>
        <taxon>Dillenia</taxon>
    </lineage>
</organism>
<evidence type="ECO:0000256" key="5">
    <source>
        <dbReference type="PROSITE-ProRule" id="PRU00723"/>
    </source>
</evidence>
<dbReference type="PANTHER" id="PTHR12506">
    <property type="entry name" value="PROTEIN PHOSPHATASE RELATED"/>
    <property type="match status" value="1"/>
</dbReference>
<dbReference type="AlphaFoldDB" id="A0AAN8UJN0"/>
<dbReference type="GO" id="GO:0003729">
    <property type="term" value="F:mRNA binding"/>
    <property type="evidence" value="ECO:0007669"/>
    <property type="project" value="TreeGrafter"/>
</dbReference>
<dbReference type="SMART" id="SM00356">
    <property type="entry name" value="ZnF_C3H1"/>
    <property type="match status" value="5"/>
</dbReference>
<protein>
    <submittedName>
        <fullName evidence="8">Zinc finger, CCCH-type</fullName>
    </submittedName>
</protein>
<evidence type="ECO:0000313" key="9">
    <source>
        <dbReference type="Proteomes" id="UP001370490"/>
    </source>
</evidence>
<feature type="non-terminal residue" evidence="8">
    <location>
        <position position="1"/>
    </location>
</feature>